<gene>
    <name evidence="1" type="ORF">CORT_0C00305</name>
</gene>
<dbReference type="EMBL" id="HE681721">
    <property type="protein sequence ID" value="CCG25409.1"/>
    <property type="molecule type" value="Genomic_DNA"/>
</dbReference>
<organism evidence="1 2">
    <name type="scientific">Candida orthopsilosis (strain 90-125)</name>
    <name type="common">Yeast</name>
    <dbReference type="NCBI Taxonomy" id="1136231"/>
    <lineage>
        <taxon>Eukaryota</taxon>
        <taxon>Fungi</taxon>
        <taxon>Dikarya</taxon>
        <taxon>Ascomycota</taxon>
        <taxon>Saccharomycotina</taxon>
        <taxon>Pichiomycetes</taxon>
        <taxon>Debaryomycetaceae</taxon>
        <taxon>Candida/Lodderomyces clade</taxon>
        <taxon>Candida</taxon>
    </lineage>
</organism>
<dbReference type="HOGENOM" id="CLU_2003615_0_0_1"/>
<keyword evidence="2" id="KW-1185">Reference proteome</keyword>
<dbReference type="RefSeq" id="XP_003868313.1">
    <property type="nucleotide sequence ID" value="XM_003868265.1"/>
</dbReference>
<dbReference type="KEGG" id="cot:CORT_0C00305"/>
<dbReference type="Gene3D" id="3.80.10.10">
    <property type="entry name" value="Ribonuclease Inhibitor"/>
    <property type="match status" value="1"/>
</dbReference>
<protein>
    <submittedName>
        <fullName evidence="1">Uncharacterized protein</fullName>
    </submittedName>
</protein>
<reference evidence="1 2" key="1">
    <citation type="journal article" date="2012" name="PLoS ONE">
        <title>Sequence and analysis of the genome of the pathogenic yeast Candida orthopsilosis.</title>
        <authorList>
            <person name="Riccombeni A."/>
            <person name="Vidanes G."/>
            <person name="Proux-Wera E."/>
            <person name="Wolfe K.H."/>
            <person name="Butler G."/>
        </authorList>
    </citation>
    <scope>NUCLEOTIDE SEQUENCE [LARGE SCALE GENOMIC DNA]</scope>
    <source>
        <strain evidence="1 2">Co 90-125</strain>
    </source>
</reference>
<sequence>MKIATCKFTTIATEQLDLSKNVLEDVNSVFPKNSSTNLKVFSLEDNKSSRFSMTSIGYGENDVQHGNLRELWFIGNYCKDESQKDKFAASLPKLVKYLWLTERVINWYSSRDHMLQNELSGFCL</sequence>
<dbReference type="AlphaFoldDB" id="H8X3D6"/>
<dbReference type="Proteomes" id="UP000005018">
    <property type="component" value="Chromosome 3"/>
</dbReference>
<name>H8X3D6_CANO9</name>
<accession>H8X3D6</accession>
<evidence type="ECO:0000313" key="2">
    <source>
        <dbReference type="Proteomes" id="UP000005018"/>
    </source>
</evidence>
<proteinExistence type="predicted"/>
<evidence type="ECO:0000313" key="1">
    <source>
        <dbReference type="EMBL" id="CCG25409.1"/>
    </source>
</evidence>
<dbReference type="InterPro" id="IPR032675">
    <property type="entry name" value="LRR_dom_sf"/>
</dbReference>
<dbReference type="SUPFAM" id="SSF52047">
    <property type="entry name" value="RNI-like"/>
    <property type="match status" value="1"/>
</dbReference>
<dbReference type="GeneID" id="14539879"/>